<dbReference type="EMBL" id="JANJQO010000677">
    <property type="protein sequence ID" value="KAJ2975681.1"/>
    <property type="molecule type" value="Genomic_DNA"/>
</dbReference>
<keyword evidence="2" id="KW-1185">Reference proteome</keyword>
<evidence type="ECO:0000313" key="1">
    <source>
        <dbReference type="EMBL" id="KAJ2975681.1"/>
    </source>
</evidence>
<gene>
    <name evidence="1" type="ORF">NQ176_g5385</name>
</gene>
<protein>
    <submittedName>
        <fullName evidence="1">Uncharacterized protein</fullName>
    </submittedName>
</protein>
<sequence>MTTRTSARCQATAEFLAAPWKFATRQDYDKKANPDGLISFALAENKLAVQDVRDFVNNNVKFENDDFNYGSTDRLPKALAAHLTDYLNPFLPIKPEHIRSTSSCTGLHDILSWAIADPGEAILLNRPIYGRFELDFTNRSQVKILYAETDAETCTRESAVQKYEEAIAGAAASGISVRAILIVNPNNPLGQCYHRNTLVGLMTLCQRHQIHLISDEVYACSVFKSEELGAVPFTSILSIDPRGLIDLDLLHVEYGFAKDFASGGMKLGALVTQSEPILMAVDSLMRFHGAAGPVVNMACTMLEDRDWCRAYIERMRGKIATAHRHVTEQLRNAGIRYLPGSNAGFFVWVDLSDHLPRDCDGEVNAEFALAKLLVRGRVFLHPQEEHGNKPGWFRLVYTQDADIVTEGIQRIKNSISQM</sequence>
<organism evidence="1 2">
    <name type="scientific">Zarea fungicola</name>
    <dbReference type="NCBI Taxonomy" id="93591"/>
    <lineage>
        <taxon>Eukaryota</taxon>
        <taxon>Fungi</taxon>
        <taxon>Dikarya</taxon>
        <taxon>Ascomycota</taxon>
        <taxon>Pezizomycotina</taxon>
        <taxon>Sordariomycetes</taxon>
        <taxon>Hypocreomycetidae</taxon>
        <taxon>Hypocreales</taxon>
        <taxon>Cordycipitaceae</taxon>
        <taxon>Zarea</taxon>
    </lineage>
</organism>
<name>A0ACC1NAN1_9HYPO</name>
<accession>A0ACC1NAN1</accession>
<comment type="caution">
    <text evidence="1">The sequence shown here is derived from an EMBL/GenBank/DDBJ whole genome shotgun (WGS) entry which is preliminary data.</text>
</comment>
<dbReference type="Proteomes" id="UP001143910">
    <property type="component" value="Unassembled WGS sequence"/>
</dbReference>
<evidence type="ECO:0000313" key="2">
    <source>
        <dbReference type="Proteomes" id="UP001143910"/>
    </source>
</evidence>
<proteinExistence type="predicted"/>
<reference evidence="1" key="1">
    <citation type="submission" date="2022-08" db="EMBL/GenBank/DDBJ databases">
        <title>Genome Sequence of Lecanicillium fungicola.</title>
        <authorList>
            <person name="Buettner E."/>
        </authorList>
    </citation>
    <scope>NUCLEOTIDE SEQUENCE</scope>
    <source>
        <strain evidence="1">Babe33</strain>
    </source>
</reference>